<name>A0AA88HDX0_ARTSF</name>
<feature type="transmembrane region" description="Helical" evidence="1">
    <location>
        <begin position="20"/>
        <end position="39"/>
    </location>
</feature>
<keyword evidence="1" id="KW-0472">Membrane</keyword>
<sequence>KEKSWEDSTKFQKNFTTALVQINAVNGSLCLFFILYCCLKKKYRILQFVQLPYKLDMIFS</sequence>
<dbReference type="AlphaFoldDB" id="A0AA88HDX0"/>
<proteinExistence type="predicted"/>
<evidence type="ECO:0000313" key="2">
    <source>
        <dbReference type="EMBL" id="KAK2710245.1"/>
    </source>
</evidence>
<dbReference type="Proteomes" id="UP001187531">
    <property type="component" value="Unassembled WGS sequence"/>
</dbReference>
<feature type="non-terminal residue" evidence="2">
    <location>
        <position position="1"/>
    </location>
</feature>
<reference evidence="2" key="1">
    <citation type="submission" date="2023-07" db="EMBL/GenBank/DDBJ databases">
        <title>Chromosome-level genome assembly of Artemia franciscana.</title>
        <authorList>
            <person name="Jo E."/>
        </authorList>
    </citation>
    <scope>NUCLEOTIDE SEQUENCE</scope>
    <source>
        <tissue evidence="2">Whole body</tissue>
    </source>
</reference>
<accession>A0AA88HDX0</accession>
<organism evidence="2 3">
    <name type="scientific">Artemia franciscana</name>
    <name type="common">Brine shrimp</name>
    <name type="synonym">Artemia sanfranciscana</name>
    <dbReference type="NCBI Taxonomy" id="6661"/>
    <lineage>
        <taxon>Eukaryota</taxon>
        <taxon>Metazoa</taxon>
        <taxon>Ecdysozoa</taxon>
        <taxon>Arthropoda</taxon>
        <taxon>Crustacea</taxon>
        <taxon>Branchiopoda</taxon>
        <taxon>Anostraca</taxon>
        <taxon>Artemiidae</taxon>
        <taxon>Artemia</taxon>
    </lineage>
</organism>
<keyword evidence="1" id="KW-0812">Transmembrane</keyword>
<evidence type="ECO:0000313" key="3">
    <source>
        <dbReference type="Proteomes" id="UP001187531"/>
    </source>
</evidence>
<feature type="non-terminal residue" evidence="2">
    <location>
        <position position="60"/>
    </location>
</feature>
<comment type="caution">
    <text evidence="2">The sequence shown here is derived from an EMBL/GenBank/DDBJ whole genome shotgun (WGS) entry which is preliminary data.</text>
</comment>
<gene>
    <name evidence="2" type="ORF">QYM36_013783</name>
</gene>
<keyword evidence="3" id="KW-1185">Reference proteome</keyword>
<dbReference type="EMBL" id="JAVRJZ010000017">
    <property type="protein sequence ID" value="KAK2710245.1"/>
    <property type="molecule type" value="Genomic_DNA"/>
</dbReference>
<evidence type="ECO:0000256" key="1">
    <source>
        <dbReference type="SAM" id="Phobius"/>
    </source>
</evidence>
<keyword evidence="1" id="KW-1133">Transmembrane helix</keyword>
<protein>
    <submittedName>
        <fullName evidence="2">Uncharacterized protein</fullName>
    </submittedName>
</protein>